<proteinExistence type="inferred from homology"/>
<evidence type="ECO:0000256" key="4">
    <source>
        <dbReference type="ARBA" id="ARBA00022741"/>
    </source>
</evidence>
<dbReference type="AlphaFoldDB" id="A0A238U5W9"/>
<evidence type="ECO:0000256" key="2">
    <source>
        <dbReference type="ARBA" id="ARBA00022448"/>
    </source>
</evidence>
<dbReference type="InterPro" id="IPR027417">
    <property type="entry name" value="P-loop_NTPase"/>
</dbReference>
<dbReference type="InterPro" id="IPR003593">
    <property type="entry name" value="AAA+_ATPase"/>
</dbReference>
<dbReference type="KEGG" id="tje:TJEJU_0829"/>
<dbReference type="SUPFAM" id="SSF52540">
    <property type="entry name" value="P-loop containing nucleoside triphosphate hydrolases"/>
    <property type="match status" value="1"/>
</dbReference>
<dbReference type="InterPro" id="IPR019864">
    <property type="entry name" value="Motility-assoc_ABC_GldA"/>
</dbReference>
<dbReference type="GO" id="GO:0005524">
    <property type="term" value="F:ATP binding"/>
    <property type="evidence" value="ECO:0007669"/>
    <property type="project" value="UniProtKB-KW"/>
</dbReference>
<evidence type="ECO:0000256" key="3">
    <source>
        <dbReference type="ARBA" id="ARBA00022458"/>
    </source>
</evidence>
<keyword evidence="5" id="KW-0067">ATP-binding</keyword>
<dbReference type="PANTHER" id="PTHR42711">
    <property type="entry name" value="ABC TRANSPORTER ATP-BINDING PROTEIN"/>
    <property type="match status" value="1"/>
</dbReference>
<keyword evidence="4" id="KW-0547">Nucleotide-binding</keyword>
<dbReference type="RefSeq" id="WP_095069696.1">
    <property type="nucleotide sequence ID" value="NZ_LT899436.1"/>
</dbReference>
<evidence type="ECO:0000313" key="7">
    <source>
        <dbReference type="EMBL" id="SNR14599.1"/>
    </source>
</evidence>
<sequence>MSIQLSAITKTYGTQKAVNNISFSAKRGEIVGFLGPNAAGKSTTMKVLTGFLQPDEGTVFVDDIDVIKNPIEAQKKVGYLPEHNPLYLDMYVKEYLQFHANIHNISKDLIPDCITKVGLDKESHKKIGQLSKGYRQRVGLAAAILHNPAVLILDEPTTGLDPNQLIEIRALIKELGKDKTVLLSTHIMQEVEAVCDRVIIINNGEIVVDKKLTELKDSNTQTIKVGFDYKIEEQFLQRLANITTIKNNYDNSWTLTFETEEDMRPKLFDFAQEYGLKILELNSENKNLETLFRELTK</sequence>
<dbReference type="EMBL" id="LT899436">
    <property type="protein sequence ID" value="SNR14599.1"/>
    <property type="molecule type" value="Genomic_DNA"/>
</dbReference>
<gene>
    <name evidence="7" type="primary">gldA</name>
    <name evidence="7" type="ORF">TJEJU_0829</name>
</gene>
<organism evidence="7 8">
    <name type="scientific">Tenacibaculum jejuense</name>
    <dbReference type="NCBI Taxonomy" id="584609"/>
    <lineage>
        <taxon>Bacteria</taxon>
        <taxon>Pseudomonadati</taxon>
        <taxon>Bacteroidota</taxon>
        <taxon>Flavobacteriia</taxon>
        <taxon>Flavobacteriales</taxon>
        <taxon>Flavobacteriaceae</taxon>
        <taxon>Tenacibaculum</taxon>
    </lineage>
</organism>
<keyword evidence="3" id="KW-0536">Nodulation</keyword>
<evidence type="ECO:0000256" key="5">
    <source>
        <dbReference type="ARBA" id="ARBA00022840"/>
    </source>
</evidence>
<dbReference type="InterPro" id="IPR003439">
    <property type="entry name" value="ABC_transporter-like_ATP-bd"/>
</dbReference>
<keyword evidence="8" id="KW-1185">Reference proteome</keyword>
<evidence type="ECO:0000313" key="8">
    <source>
        <dbReference type="Proteomes" id="UP000215214"/>
    </source>
</evidence>
<dbReference type="InterPro" id="IPR050763">
    <property type="entry name" value="ABC_transporter_ATP-binding"/>
</dbReference>
<dbReference type="GO" id="GO:0016887">
    <property type="term" value="F:ATP hydrolysis activity"/>
    <property type="evidence" value="ECO:0007669"/>
    <property type="project" value="InterPro"/>
</dbReference>
<comment type="similarity">
    <text evidence="1">Belongs to the ABC transporter superfamily.</text>
</comment>
<dbReference type="CDD" id="cd03230">
    <property type="entry name" value="ABC_DR_subfamily_A"/>
    <property type="match status" value="1"/>
</dbReference>
<keyword evidence="2" id="KW-0813">Transport</keyword>
<dbReference type="PANTHER" id="PTHR42711:SF5">
    <property type="entry name" value="ABC TRANSPORTER ATP-BINDING PROTEIN NATA"/>
    <property type="match status" value="1"/>
</dbReference>
<feature type="domain" description="ABC transporter" evidence="6">
    <location>
        <begin position="3"/>
        <end position="228"/>
    </location>
</feature>
<name>A0A238U5W9_9FLAO</name>
<dbReference type="PROSITE" id="PS50893">
    <property type="entry name" value="ABC_TRANSPORTER_2"/>
    <property type="match status" value="1"/>
</dbReference>
<dbReference type="SMART" id="SM00382">
    <property type="entry name" value="AAA"/>
    <property type="match status" value="1"/>
</dbReference>
<dbReference type="NCBIfam" id="TIGR03522">
    <property type="entry name" value="GldA_ABC_ATP"/>
    <property type="match status" value="1"/>
</dbReference>
<evidence type="ECO:0000256" key="1">
    <source>
        <dbReference type="ARBA" id="ARBA00005417"/>
    </source>
</evidence>
<dbReference type="Pfam" id="PF00005">
    <property type="entry name" value="ABC_tran"/>
    <property type="match status" value="1"/>
</dbReference>
<reference evidence="7 8" key="1">
    <citation type="submission" date="2017-07" db="EMBL/GenBank/DDBJ databases">
        <authorList>
            <person name="Sun Z.S."/>
            <person name="Albrecht U."/>
            <person name="Echele G."/>
            <person name="Lee C.C."/>
        </authorList>
    </citation>
    <scope>NUCLEOTIDE SEQUENCE [LARGE SCALE GENOMIC DNA]</scope>
    <source>
        <strain evidence="8">type strain: KCTC 22618</strain>
    </source>
</reference>
<protein>
    <submittedName>
        <fullName evidence="7">Gliding motility protein GldA</fullName>
    </submittedName>
</protein>
<dbReference type="OrthoDB" id="9801987at2"/>
<accession>A0A238U5W9</accession>
<evidence type="ECO:0000259" key="6">
    <source>
        <dbReference type="PROSITE" id="PS50893"/>
    </source>
</evidence>
<dbReference type="Gene3D" id="3.40.50.300">
    <property type="entry name" value="P-loop containing nucleotide triphosphate hydrolases"/>
    <property type="match status" value="1"/>
</dbReference>
<dbReference type="Proteomes" id="UP000215214">
    <property type="component" value="Chromosome TJEJU"/>
</dbReference>